<evidence type="ECO:0000313" key="2">
    <source>
        <dbReference type="Proteomes" id="UP000326554"/>
    </source>
</evidence>
<dbReference type="RefSeq" id="WP_150446239.1">
    <property type="nucleotide sequence ID" value="NZ_VYQE01000005.1"/>
</dbReference>
<dbReference type="GO" id="GO:0019867">
    <property type="term" value="C:outer membrane"/>
    <property type="evidence" value="ECO:0007669"/>
    <property type="project" value="InterPro"/>
</dbReference>
<dbReference type="Gene3D" id="3.30.160.150">
    <property type="entry name" value="Lipoprotein like domain"/>
    <property type="match status" value="1"/>
</dbReference>
<evidence type="ECO:0008006" key="3">
    <source>
        <dbReference type="Google" id="ProtNLM"/>
    </source>
</evidence>
<protein>
    <recommendedName>
        <fullName evidence="3">LPS-assembly lipoprotein</fullName>
    </recommendedName>
</protein>
<proteinExistence type="predicted"/>
<dbReference type="AlphaFoldDB" id="A0A5J5GD85"/>
<dbReference type="PROSITE" id="PS51257">
    <property type="entry name" value="PROKAR_LIPOPROTEIN"/>
    <property type="match status" value="1"/>
</dbReference>
<dbReference type="InterPro" id="IPR007485">
    <property type="entry name" value="LPS_assembly_LptE"/>
</dbReference>
<keyword evidence="2" id="KW-1185">Reference proteome</keyword>
<evidence type="ECO:0000313" key="1">
    <source>
        <dbReference type="EMBL" id="KAA9005987.1"/>
    </source>
</evidence>
<dbReference type="Pfam" id="PF04390">
    <property type="entry name" value="LptE"/>
    <property type="match status" value="1"/>
</dbReference>
<dbReference type="EMBL" id="VYQE01000005">
    <property type="protein sequence ID" value="KAA9005987.1"/>
    <property type="molecule type" value="Genomic_DNA"/>
</dbReference>
<sequence length="162" mass="16745">MWSSDRLPRRAVLLGGLTLLAGCGFSPVYGPGGAAAPLLGTTAVEAPATEAGYRLRLRLIDRLGPSEAPTYLLSVDLDIRDAAVGVTSEQETTRYNLPGAATYRLTDVATGIGVASGTVDGFTSYSATGTSVSTFAAAEDARQRLAVVLADRILDRLAAALT</sequence>
<name>A0A5J5GD85_9RHOB</name>
<comment type="caution">
    <text evidence="1">The sequence shown here is derived from an EMBL/GenBank/DDBJ whole genome shotgun (WGS) entry which is preliminary data.</text>
</comment>
<accession>A0A5J5GD85</accession>
<dbReference type="Proteomes" id="UP000326554">
    <property type="component" value="Unassembled WGS sequence"/>
</dbReference>
<dbReference type="PROSITE" id="PS51318">
    <property type="entry name" value="TAT"/>
    <property type="match status" value="1"/>
</dbReference>
<dbReference type="GO" id="GO:0043165">
    <property type="term" value="P:Gram-negative-bacterium-type cell outer membrane assembly"/>
    <property type="evidence" value="ECO:0007669"/>
    <property type="project" value="InterPro"/>
</dbReference>
<gene>
    <name evidence="1" type="ORF">F3S47_15645</name>
</gene>
<organism evidence="1 2">
    <name type="scientific">Histidinibacterium aquaticum</name>
    <dbReference type="NCBI Taxonomy" id="2613962"/>
    <lineage>
        <taxon>Bacteria</taxon>
        <taxon>Pseudomonadati</taxon>
        <taxon>Pseudomonadota</taxon>
        <taxon>Alphaproteobacteria</taxon>
        <taxon>Rhodobacterales</taxon>
        <taxon>Paracoccaceae</taxon>
        <taxon>Histidinibacterium</taxon>
    </lineage>
</organism>
<dbReference type="InterPro" id="IPR006311">
    <property type="entry name" value="TAT_signal"/>
</dbReference>
<reference evidence="1 2" key="1">
    <citation type="submission" date="2019-09" db="EMBL/GenBank/DDBJ databases">
        <authorList>
            <person name="Park J.-S."/>
            <person name="Choi H.-J."/>
        </authorList>
    </citation>
    <scope>NUCLEOTIDE SEQUENCE [LARGE SCALE GENOMIC DNA]</scope>
    <source>
        <strain evidence="1 2">176SS1-4</strain>
    </source>
</reference>